<protein>
    <recommendedName>
        <fullName evidence="5">Lytic polysaccharide monooxygenase</fullName>
    </recommendedName>
</protein>
<accession>A0ABR0EHK2</accession>
<feature type="compositionally biased region" description="Gly residues" evidence="1">
    <location>
        <begin position="236"/>
        <end position="249"/>
    </location>
</feature>
<dbReference type="Gene3D" id="2.70.50.70">
    <property type="match status" value="1"/>
</dbReference>
<evidence type="ECO:0000313" key="4">
    <source>
        <dbReference type="Proteomes" id="UP001305779"/>
    </source>
</evidence>
<evidence type="ECO:0008006" key="5">
    <source>
        <dbReference type="Google" id="ProtNLM"/>
    </source>
</evidence>
<feature type="region of interest" description="Disordered" evidence="1">
    <location>
        <begin position="205"/>
        <end position="298"/>
    </location>
</feature>
<comment type="caution">
    <text evidence="3">The sequence shown here is derived from an EMBL/GenBank/DDBJ whole genome shotgun (WGS) entry which is preliminary data.</text>
</comment>
<organism evidence="3 4">
    <name type="scientific">Zasmidium cellare</name>
    <name type="common">Wine cellar mold</name>
    <name type="synonym">Racodium cellare</name>
    <dbReference type="NCBI Taxonomy" id="395010"/>
    <lineage>
        <taxon>Eukaryota</taxon>
        <taxon>Fungi</taxon>
        <taxon>Dikarya</taxon>
        <taxon>Ascomycota</taxon>
        <taxon>Pezizomycotina</taxon>
        <taxon>Dothideomycetes</taxon>
        <taxon>Dothideomycetidae</taxon>
        <taxon>Mycosphaerellales</taxon>
        <taxon>Mycosphaerellaceae</taxon>
        <taxon>Zasmidium</taxon>
    </lineage>
</organism>
<keyword evidence="2" id="KW-0732">Signal</keyword>
<evidence type="ECO:0000313" key="3">
    <source>
        <dbReference type="EMBL" id="KAK4500975.1"/>
    </source>
</evidence>
<sequence length="365" mass="37335">MFCKIATITVSLVLSANAHMFISSPKPIAGTAVKPPLDPSGSDFPCHGVSLPSSGGTKMAAGSQQLLAFELGGGANTAVHGGGSCQMAITYETDSAKLKDPSSWKVIYSIEGGCPTDAKGNLGSAVKCSTGNEVECVNQFNFNIPKGVKNGHAIMAWTWFNTIGNREMYMNCINTEFTGGNGSEMDSFPDMFVGNLASVNQCPTKESTNLKFPKPGKYVTTKTEGNPYPLALPTGQGCGGGDGGSGSGSGANPPAQTSSAAPAPSSKAPAPAPSQPAPSSQVPAPSAAPAPSQGSGTCTDGTVPCPTPGKIICIDSTHFGTCDIDNCAVPQPVAPGTTCKAGKIAKRRKRALAAHKRKFKHGRRQ</sequence>
<feature type="compositionally biased region" description="Low complexity" evidence="1">
    <location>
        <begin position="250"/>
        <end position="269"/>
    </location>
</feature>
<keyword evidence="4" id="KW-1185">Reference proteome</keyword>
<gene>
    <name evidence="3" type="ORF">PRZ48_006781</name>
</gene>
<feature type="chain" id="PRO_5047052076" description="Lytic polysaccharide monooxygenase" evidence="2">
    <location>
        <begin position="19"/>
        <end position="365"/>
    </location>
</feature>
<name>A0ABR0EHK2_ZASCE</name>
<reference evidence="3 4" key="1">
    <citation type="journal article" date="2023" name="G3 (Bethesda)">
        <title>A chromosome-level genome assembly of Zasmidium syzygii isolated from banana leaves.</title>
        <authorList>
            <person name="van Westerhoven A.C."/>
            <person name="Mehrabi R."/>
            <person name="Talebi R."/>
            <person name="Steentjes M.B.F."/>
            <person name="Corcolon B."/>
            <person name="Chong P.A."/>
            <person name="Kema G.H.J."/>
            <person name="Seidl M.F."/>
        </authorList>
    </citation>
    <scope>NUCLEOTIDE SEQUENCE [LARGE SCALE GENOMIC DNA]</scope>
    <source>
        <strain evidence="3 4">P124</strain>
    </source>
</reference>
<evidence type="ECO:0000256" key="1">
    <source>
        <dbReference type="SAM" id="MobiDB-lite"/>
    </source>
</evidence>
<dbReference type="Proteomes" id="UP001305779">
    <property type="component" value="Unassembled WGS sequence"/>
</dbReference>
<feature type="compositionally biased region" description="Low complexity" evidence="1">
    <location>
        <begin position="277"/>
        <end position="293"/>
    </location>
</feature>
<evidence type="ECO:0000256" key="2">
    <source>
        <dbReference type="SAM" id="SignalP"/>
    </source>
</evidence>
<dbReference type="EMBL" id="JAXOVC010000005">
    <property type="protein sequence ID" value="KAK4500975.1"/>
    <property type="molecule type" value="Genomic_DNA"/>
</dbReference>
<feature type="signal peptide" evidence="2">
    <location>
        <begin position="1"/>
        <end position="18"/>
    </location>
</feature>
<dbReference type="PANTHER" id="PTHR36182:SF2">
    <property type="entry name" value="LYTIC POLYSACCHARIDE MONOOXYGENASE"/>
    <property type="match status" value="1"/>
</dbReference>
<dbReference type="PANTHER" id="PTHR36182">
    <property type="entry name" value="PROTEIN, PUTATIVE (AFU_ORTHOLOGUE AFUA_6G10930)-RELATED"/>
    <property type="match status" value="1"/>
</dbReference>
<proteinExistence type="predicted"/>